<dbReference type="InterPro" id="IPR046357">
    <property type="entry name" value="PPIase_dom_sf"/>
</dbReference>
<feature type="signal peptide" evidence="6">
    <location>
        <begin position="1"/>
        <end position="21"/>
    </location>
</feature>
<keyword evidence="6" id="KW-0732">Signal</keyword>
<organism evidence="8 9">
    <name type="scientific">Frondihabitans peucedani</name>
    <dbReference type="NCBI Taxonomy" id="598626"/>
    <lineage>
        <taxon>Bacteria</taxon>
        <taxon>Bacillati</taxon>
        <taxon>Actinomycetota</taxon>
        <taxon>Actinomycetes</taxon>
        <taxon>Micrococcales</taxon>
        <taxon>Microbacteriaceae</taxon>
        <taxon>Frondihabitans</taxon>
    </lineage>
</organism>
<dbReference type="PROSITE" id="PS51257">
    <property type="entry name" value="PROKAR_LIPOPROTEIN"/>
    <property type="match status" value="1"/>
</dbReference>
<dbReference type="PROSITE" id="PS50059">
    <property type="entry name" value="FKBP_PPIASE"/>
    <property type="match status" value="1"/>
</dbReference>
<evidence type="ECO:0000313" key="8">
    <source>
        <dbReference type="EMBL" id="GAA4265037.1"/>
    </source>
</evidence>
<dbReference type="GO" id="GO:0016853">
    <property type="term" value="F:isomerase activity"/>
    <property type="evidence" value="ECO:0007669"/>
    <property type="project" value="UniProtKB-KW"/>
</dbReference>
<evidence type="ECO:0000256" key="2">
    <source>
        <dbReference type="ARBA" id="ARBA00013194"/>
    </source>
</evidence>
<dbReference type="Pfam" id="PF00254">
    <property type="entry name" value="FKBP_C"/>
    <property type="match status" value="1"/>
</dbReference>
<evidence type="ECO:0000256" key="5">
    <source>
        <dbReference type="PROSITE-ProRule" id="PRU00277"/>
    </source>
</evidence>
<dbReference type="Proteomes" id="UP001501594">
    <property type="component" value="Unassembled WGS sequence"/>
</dbReference>
<keyword evidence="4 5" id="KW-0413">Isomerase</keyword>
<dbReference type="EMBL" id="BAABAU010000001">
    <property type="protein sequence ID" value="GAA4265037.1"/>
    <property type="molecule type" value="Genomic_DNA"/>
</dbReference>
<protein>
    <recommendedName>
        <fullName evidence="2 5">peptidylprolyl isomerase</fullName>
        <ecNumber evidence="2 5">5.2.1.8</ecNumber>
    </recommendedName>
</protein>
<keyword evidence="9" id="KW-1185">Reference proteome</keyword>
<evidence type="ECO:0000256" key="4">
    <source>
        <dbReference type="ARBA" id="ARBA00023235"/>
    </source>
</evidence>
<evidence type="ECO:0000313" key="9">
    <source>
        <dbReference type="Proteomes" id="UP001501594"/>
    </source>
</evidence>
<comment type="caution">
    <text evidence="8">The sequence shown here is derived from an EMBL/GenBank/DDBJ whole genome shotgun (WGS) entry which is preliminary data.</text>
</comment>
<evidence type="ECO:0000256" key="6">
    <source>
        <dbReference type="SAM" id="SignalP"/>
    </source>
</evidence>
<gene>
    <name evidence="8" type="ORF">GCM10022256_06490</name>
</gene>
<dbReference type="EC" id="5.2.1.8" evidence="2 5"/>
<reference evidence="9" key="1">
    <citation type="journal article" date="2019" name="Int. J. Syst. Evol. Microbiol.">
        <title>The Global Catalogue of Microorganisms (GCM) 10K type strain sequencing project: providing services to taxonomists for standard genome sequencing and annotation.</title>
        <authorList>
            <consortium name="The Broad Institute Genomics Platform"/>
            <consortium name="The Broad Institute Genome Sequencing Center for Infectious Disease"/>
            <person name="Wu L."/>
            <person name="Ma J."/>
        </authorList>
    </citation>
    <scope>NUCLEOTIDE SEQUENCE [LARGE SCALE GENOMIC DNA]</scope>
    <source>
        <strain evidence="9">JCM 17442</strain>
    </source>
</reference>
<keyword evidence="3 5" id="KW-0697">Rotamase</keyword>
<dbReference type="InterPro" id="IPR001179">
    <property type="entry name" value="PPIase_FKBP_dom"/>
</dbReference>
<feature type="domain" description="PPIase FKBP-type" evidence="7">
    <location>
        <begin position="242"/>
        <end position="329"/>
    </location>
</feature>
<evidence type="ECO:0000256" key="1">
    <source>
        <dbReference type="ARBA" id="ARBA00000971"/>
    </source>
</evidence>
<dbReference type="Gene3D" id="3.10.50.40">
    <property type="match status" value="1"/>
</dbReference>
<dbReference type="SUPFAM" id="SSF54534">
    <property type="entry name" value="FKBP-like"/>
    <property type="match status" value="2"/>
</dbReference>
<proteinExistence type="predicted"/>
<evidence type="ECO:0000259" key="7">
    <source>
        <dbReference type="PROSITE" id="PS50059"/>
    </source>
</evidence>
<evidence type="ECO:0000256" key="3">
    <source>
        <dbReference type="ARBA" id="ARBA00023110"/>
    </source>
</evidence>
<accession>A0ABP8DYK0</accession>
<comment type="catalytic activity">
    <reaction evidence="1 5">
        <text>[protein]-peptidylproline (omega=180) = [protein]-peptidylproline (omega=0)</text>
        <dbReference type="Rhea" id="RHEA:16237"/>
        <dbReference type="Rhea" id="RHEA-COMP:10747"/>
        <dbReference type="Rhea" id="RHEA-COMP:10748"/>
        <dbReference type="ChEBI" id="CHEBI:83833"/>
        <dbReference type="ChEBI" id="CHEBI:83834"/>
        <dbReference type="EC" id="5.2.1.8"/>
    </reaction>
</comment>
<feature type="chain" id="PRO_5046886815" description="peptidylprolyl isomerase" evidence="6">
    <location>
        <begin position="22"/>
        <end position="329"/>
    </location>
</feature>
<name>A0ABP8DYK0_9MICO</name>
<dbReference type="RefSeq" id="WP_344793595.1">
    <property type="nucleotide sequence ID" value="NZ_BAABAU010000001.1"/>
</dbReference>
<sequence>MRRPLSLASLALVPLLAVALAGCTSGSSDGESTPSATSTSGAASCSAPAAGAKSKAVSVSGALDAEPVVTFTKGLTVTKTERSTAIQGSGRKAVDGTLLDVAFTIYDAETGKKVTSAGYKGMDAAQFTVSDKLYLPGLVKAMRCAPIGSRTVTVADASDMFGSNGSESFGVASGDDLVIVLDLLAPVPTKATGTPVAPKSGFPAVKLASDGKPTITIPDETAPKTFQLEVLKKGSGARIAAGGSVTVQYQGTLWRTGEVFDQSWGSGPTTFSTDKVVAGFKKALVGQTVGSQVVAILPPADGYGTAGNDTAGIKGTDTLVFVIDILATS</sequence>